<dbReference type="InterPro" id="IPR038169">
    <property type="entry name" value="DC-UbP/UBTD2_N_sf"/>
</dbReference>
<gene>
    <name evidence="3" type="ORF">BG015_003892</name>
</gene>
<dbReference type="InterPro" id="IPR039869">
    <property type="entry name" value="UBTD1/2"/>
</dbReference>
<dbReference type="InterPro" id="IPR032752">
    <property type="entry name" value="DC-UbP/UBTD2_N"/>
</dbReference>
<protein>
    <recommendedName>
        <fullName evidence="2">DC-UbP/UBTD2 N-terminal domain-containing protein</fullName>
    </recommendedName>
</protein>
<dbReference type="Proteomes" id="UP000748756">
    <property type="component" value="Unassembled WGS sequence"/>
</dbReference>
<evidence type="ECO:0000313" key="3">
    <source>
        <dbReference type="EMBL" id="KAF9156592.1"/>
    </source>
</evidence>
<feature type="domain" description="DC-UbP/UBTD2 N-terminal" evidence="2">
    <location>
        <begin position="26"/>
        <end position="124"/>
    </location>
</feature>
<dbReference type="AlphaFoldDB" id="A0A9P5S9E2"/>
<dbReference type="OrthoDB" id="1640476at2759"/>
<evidence type="ECO:0000313" key="4">
    <source>
        <dbReference type="Proteomes" id="UP000748756"/>
    </source>
</evidence>
<dbReference type="SUPFAM" id="SSF54236">
    <property type="entry name" value="Ubiquitin-like"/>
    <property type="match status" value="1"/>
</dbReference>
<comment type="caution">
    <text evidence="3">The sequence shown here is derived from an EMBL/GenBank/DDBJ whole genome shotgun (WGS) entry which is preliminary data.</text>
</comment>
<dbReference type="Pfam" id="PF16455">
    <property type="entry name" value="UBD"/>
    <property type="match status" value="1"/>
</dbReference>
<proteinExistence type="predicted"/>
<evidence type="ECO:0000259" key="2">
    <source>
        <dbReference type="Pfam" id="PF16455"/>
    </source>
</evidence>
<accession>A0A9P5S9E2</accession>
<evidence type="ECO:0000256" key="1">
    <source>
        <dbReference type="SAM" id="MobiDB-lite"/>
    </source>
</evidence>
<dbReference type="InterPro" id="IPR029071">
    <property type="entry name" value="Ubiquitin-like_domsf"/>
</dbReference>
<organism evidence="3 4">
    <name type="scientific">Linnemannia schmuckeri</name>
    <dbReference type="NCBI Taxonomy" id="64567"/>
    <lineage>
        <taxon>Eukaryota</taxon>
        <taxon>Fungi</taxon>
        <taxon>Fungi incertae sedis</taxon>
        <taxon>Mucoromycota</taxon>
        <taxon>Mortierellomycotina</taxon>
        <taxon>Mortierellomycetes</taxon>
        <taxon>Mortierellales</taxon>
        <taxon>Mortierellaceae</taxon>
        <taxon>Linnemannia</taxon>
    </lineage>
</organism>
<sequence>MGCCSSTPVDDDSESGYGGRKILALKSHRWNAPAPPPTRTQLGREREEFWDTAPMYDGRAEVWQALRAACCDAENDADQVQAILDAARITVPSYITPELSAAASGNLYIIPLKILSNPGNLVEDSIHDNGEGGTRNSSAGSGGDAVLSPRGQQQHKDNTVAPLEQEEEAIVRIRLSNSQKEVALSIPIVPGGAPTITIGQIKARLVKGGWVRSERSFVRMLFLGRILEDKEQLEGISHFQIGDQGTVLQVLVSDP</sequence>
<dbReference type="PANTHER" id="PTHR13609">
    <property type="entry name" value="UBIQUITIN DOMAIN CONTAINING 1 PROTEIN-RELATED"/>
    <property type="match status" value="1"/>
</dbReference>
<dbReference type="EMBL" id="JAAAUQ010000019">
    <property type="protein sequence ID" value="KAF9156592.1"/>
    <property type="molecule type" value="Genomic_DNA"/>
</dbReference>
<reference evidence="3" key="1">
    <citation type="journal article" date="2020" name="Fungal Divers.">
        <title>Resolving the Mortierellaceae phylogeny through synthesis of multi-gene phylogenetics and phylogenomics.</title>
        <authorList>
            <person name="Vandepol N."/>
            <person name="Liber J."/>
            <person name="Desiro A."/>
            <person name="Na H."/>
            <person name="Kennedy M."/>
            <person name="Barry K."/>
            <person name="Grigoriev I.V."/>
            <person name="Miller A.N."/>
            <person name="O'Donnell K."/>
            <person name="Stajich J.E."/>
            <person name="Bonito G."/>
        </authorList>
    </citation>
    <scope>NUCLEOTIDE SEQUENCE</scope>
    <source>
        <strain evidence="3">NRRL 6426</strain>
    </source>
</reference>
<feature type="region of interest" description="Disordered" evidence="1">
    <location>
        <begin position="125"/>
        <end position="159"/>
    </location>
</feature>
<keyword evidence="4" id="KW-1185">Reference proteome</keyword>
<name>A0A9P5S9E2_9FUNG</name>
<dbReference type="Gene3D" id="1.20.225.20">
    <property type="entry name" value="Ub domain-containing protein, DC-UbP/UBTD2, N-terminal domain"/>
    <property type="match status" value="1"/>
</dbReference>